<accession>A0A1X6Z0Q8</accession>
<evidence type="ECO:0000256" key="2">
    <source>
        <dbReference type="ARBA" id="ARBA00008000"/>
    </source>
</evidence>
<dbReference type="Pfam" id="PF02913">
    <property type="entry name" value="FAD-oxidase_C"/>
    <property type="match status" value="1"/>
</dbReference>
<evidence type="ECO:0000259" key="5">
    <source>
        <dbReference type="PROSITE" id="PS51387"/>
    </source>
</evidence>
<organism evidence="6 7">
    <name type="scientific">Pseudooceanicola marinus</name>
    <dbReference type="NCBI Taxonomy" id="396013"/>
    <lineage>
        <taxon>Bacteria</taxon>
        <taxon>Pseudomonadati</taxon>
        <taxon>Pseudomonadota</taxon>
        <taxon>Alphaproteobacteria</taxon>
        <taxon>Rhodobacterales</taxon>
        <taxon>Paracoccaceae</taxon>
        <taxon>Pseudooceanicola</taxon>
    </lineage>
</organism>
<dbReference type="InterPro" id="IPR016171">
    <property type="entry name" value="Vanillyl_alc_oxidase_C-sub2"/>
</dbReference>
<dbReference type="InterPro" id="IPR016164">
    <property type="entry name" value="FAD-linked_Oxase-like_C"/>
</dbReference>
<dbReference type="Pfam" id="PF01565">
    <property type="entry name" value="FAD_binding_4"/>
    <property type="match status" value="1"/>
</dbReference>
<evidence type="ECO:0000256" key="4">
    <source>
        <dbReference type="ARBA" id="ARBA00022827"/>
    </source>
</evidence>
<dbReference type="Gene3D" id="3.30.465.10">
    <property type="match status" value="1"/>
</dbReference>
<evidence type="ECO:0000256" key="1">
    <source>
        <dbReference type="ARBA" id="ARBA00001974"/>
    </source>
</evidence>
<dbReference type="InterPro" id="IPR036318">
    <property type="entry name" value="FAD-bd_PCMH-like_sf"/>
</dbReference>
<dbReference type="Gene3D" id="3.30.70.2190">
    <property type="match status" value="1"/>
</dbReference>
<dbReference type="PROSITE" id="PS51387">
    <property type="entry name" value="FAD_PCMH"/>
    <property type="match status" value="1"/>
</dbReference>
<evidence type="ECO:0000256" key="3">
    <source>
        <dbReference type="ARBA" id="ARBA00022630"/>
    </source>
</evidence>
<dbReference type="InterPro" id="IPR051264">
    <property type="entry name" value="FAD-oxidored/transferase_4"/>
</dbReference>
<dbReference type="InterPro" id="IPR016166">
    <property type="entry name" value="FAD-bd_PCMH"/>
</dbReference>
<dbReference type="InterPro" id="IPR016169">
    <property type="entry name" value="FAD-bd_PCMH_sub2"/>
</dbReference>
<dbReference type="PANTHER" id="PTHR43716:SF2">
    <property type="entry name" value="BLL6224 PROTEIN"/>
    <property type="match status" value="1"/>
</dbReference>
<dbReference type="Proteomes" id="UP000193963">
    <property type="component" value="Unassembled WGS sequence"/>
</dbReference>
<dbReference type="EMBL" id="FWFN01000003">
    <property type="protein sequence ID" value="SLN36569.1"/>
    <property type="molecule type" value="Genomic_DNA"/>
</dbReference>
<reference evidence="6 7" key="1">
    <citation type="submission" date="2017-03" db="EMBL/GenBank/DDBJ databases">
        <authorList>
            <person name="Afonso C.L."/>
            <person name="Miller P.J."/>
            <person name="Scott M.A."/>
            <person name="Spackman E."/>
            <person name="Goraichik I."/>
            <person name="Dimitrov K.M."/>
            <person name="Suarez D.L."/>
            <person name="Swayne D.E."/>
        </authorList>
    </citation>
    <scope>NUCLEOTIDE SEQUENCE [LARGE SCALE GENOMIC DNA]</scope>
    <source>
        <strain evidence="6 7">CECT 7751</strain>
    </source>
</reference>
<dbReference type="GO" id="GO:0016491">
    <property type="term" value="F:oxidoreductase activity"/>
    <property type="evidence" value="ECO:0007669"/>
    <property type="project" value="UniProtKB-KW"/>
</dbReference>
<dbReference type="Gene3D" id="3.30.43.10">
    <property type="entry name" value="Uridine Diphospho-n-acetylenolpyruvylglucosamine Reductase, domain 2"/>
    <property type="match status" value="1"/>
</dbReference>
<dbReference type="GO" id="GO:0071949">
    <property type="term" value="F:FAD binding"/>
    <property type="evidence" value="ECO:0007669"/>
    <property type="project" value="InterPro"/>
</dbReference>
<dbReference type="InterPro" id="IPR004113">
    <property type="entry name" value="FAD-bd_oxidored_4_C"/>
</dbReference>
<feature type="domain" description="FAD-binding PCMH-type" evidence="5">
    <location>
        <begin position="39"/>
        <end position="220"/>
    </location>
</feature>
<dbReference type="Gene3D" id="3.30.70.2740">
    <property type="match status" value="1"/>
</dbReference>
<dbReference type="RefSeq" id="WP_085887462.1">
    <property type="nucleotide sequence ID" value="NZ_FWFN01000003.1"/>
</dbReference>
<dbReference type="PANTHER" id="PTHR43716">
    <property type="entry name" value="D-2-HYDROXYGLUTARATE DEHYDROGENASE, MITOCHONDRIAL"/>
    <property type="match status" value="1"/>
</dbReference>
<dbReference type="AlphaFoldDB" id="A0A1X6Z0Q8"/>
<dbReference type="InterPro" id="IPR006094">
    <property type="entry name" value="Oxid_FAD_bind_N"/>
</dbReference>
<protein>
    <submittedName>
        <fullName evidence="6">Putative FAD-linked oxidoreductase</fullName>
        <ecNumber evidence="6">1.-.-.-</ecNumber>
    </submittedName>
</protein>
<evidence type="ECO:0000313" key="7">
    <source>
        <dbReference type="Proteomes" id="UP000193963"/>
    </source>
</evidence>
<proteinExistence type="inferred from homology"/>
<sequence>MSQLSPVDDTFRARLRALLPEKALREDMDPYVQELRGAYRGRAGMVVAPGSTEEVSSVLAAANEARVAVVPYGGGTGLVAGQVMPEGPAPLILSLERMTRIRRVDAEENVITADAGVVVEELHRAAEGVNRLFPLSFGAQGSARIGGALASNAGGLNVLRYGNTRELCLGIEAVLADGRVMHTLTRLRKDNTGYDLRNLMVGSEGTLGVITGAALKLFSRPTRRATAMLVVPSPAAALKLLALARDHAGEQISGFELISGESFRFLEATLPDIRRPFHPAPDWMVLTEVGLSGTGDAEGMMAGILEAAFEAELVTDGVIAQSEAQADELWHLREAIPEANRAIGAISSHDIALPLSALPEFIEEGTAKLADLGPYRLNCFGHLGDGNLHYNVFPPAGEAKADHMGAKRAIMDLVHDLVAGYDGSFSAEHGVGRLKVEDLERYGDPVKLEMMRGIKRLFDPNGILNPGAVLRAED</sequence>
<dbReference type="EC" id="1.-.-.-" evidence="6"/>
<comment type="similarity">
    <text evidence="2">Belongs to the FAD-binding oxidoreductase/transferase type 4 family.</text>
</comment>
<dbReference type="InterPro" id="IPR016167">
    <property type="entry name" value="FAD-bd_PCMH_sub1"/>
</dbReference>
<keyword evidence="4" id="KW-0274">FAD</keyword>
<dbReference type="OrthoDB" id="9811557at2"/>
<evidence type="ECO:0000313" key="6">
    <source>
        <dbReference type="EMBL" id="SLN36569.1"/>
    </source>
</evidence>
<dbReference type="Gene3D" id="1.10.45.10">
    <property type="entry name" value="Vanillyl-alcohol Oxidase, Chain A, domain 4"/>
    <property type="match status" value="1"/>
</dbReference>
<dbReference type="GO" id="GO:0022904">
    <property type="term" value="P:respiratory electron transport chain"/>
    <property type="evidence" value="ECO:0007669"/>
    <property type="project" value="TreeGrafter"/>
</dbReference>
<dbReference type="SUPFAM" id="SSF55103">
    <property type="entry name" value="FAD-linked oxidases, C-terminal domain"/>
    <property type="match status" value="1"/>
</dbReference>
<dbReference type="SUPFAM" id="SSF56176">
    <property type="entry name" value="FAD-binding/transporter-associated domain-like"/>
    <property type="match status" value="1"/>
</dbReference>
<comment type="cofactor">
    <cofactor evidence="1">
        <name>FAD</name>
        <dbReference type="ChEBI" id="CHEBI:57692"/>
    </cofactor>
</comment>
<gene>
    <name evidence="6" type="ORF">PSM7751_01577</name>
</gene>
<keyword evidence="6" id="KW-0560">Oxidoreductase</keyword>
<name>A0A1X6Z0Q8_9RHOB</name>
<keyword evidence="3" id="KW-0285">Flavoprotein</keyword>
<keyword evidence="7" id="KW-1185">Reference proteome</keyword>
<dbReference type="FunFam" id="1.10.45.10:FF:000001">
    <property type="entry name" value="D-lactate dehydrogenase mitochondrial"/>
    <property type="match status" value="1"/>
</dbReference>